<evidence type="ECO:0000256" key="2">
    <source>
        <dbReference type="SAM" id="Phobius"/>
    </source>
</evidence>
<evidence type="ECO:0000256" key="1">
    <source>
        <dbReference type="SAM" id="MobiDB-lite"/>
    </source>
</evidence>
<feature type="region of interest" description="Disordered" evidence="1">
    <location>
        <begin position="168"/>
        <end position="188"/>
    </location>
</feature>
<reference evidence="5" key="1">
    <citation type="submission" date="2016-11" db="UniProtKB">
        <authorList>
            <consortium name="WormBaseParasite"/>
        </authorList>
    </citation>
    <scope>IDENTIFICATION</scope>
</reference>
<name>A0A1I7WGG9_HETBA</name>
<keyword evidence="2" id="KW-0472">Membrane</keyword>
<evidence type="ECO:0000259" key="3">
    <source>
        <dbReference type="SMART" id="SM00394"/>
    </source>
</evidence>
<dbReference type="WBParaSite" id="Hba_04085">
    <property type="protein sequence ID" value="Hba_04085"/>
    <property type="gene ID" value="Hba_04085"/>
</dbReference>
<dbReference type="PANTHER" id="PTHR10699:SF11">
    <property type="entry name" value="IGLOO, ISOFORM A"/>
    <property type="match status" value="1"/>
</dbReference>
<dbReference type="InterPro" id="IPR003117">
    <property type="entry name" value="cAMP_dep_PK_reg_su_I/II_a/b"/>
</dbReference>
<keyword evidence="2" id="KW-0812">Transmembrane</keyword>
<feature type="transmembrane region" description="Helical" evidence="2">
    <location>
        <begin position="137"/>
        <end position="154"/>
    </location>
</feature>
<dbReference type="AlphaFoldDB" id="A0A1I7WGG9"/>
<dbReference type="PANTHER" id="PTHR10699">
    <property type="entry name" value="NEUROMODULIN"/>
    <property type="match status" value="1"/>
</dbReference>
<feature type="compositionally biased region" description="Low complexity" evidence="1">
    <location>
        <begin position="170"/>
        <end position="180"/>
    </location>
</feature>
<dbReference type="Proteomes" id="UP000095283">
    <property type="component" value="Unplaced"/>
</dbReference>
<evidence type="ECO:0000313" key="4">
    <source>
        <dbReference type="Proteomes" id="UP000095283"/>
    </source>
</evidence>
<organism evidence="4 5">
    <name type="scientific">Heterorhabditis bacteriophora</name>
    <name type="common">Entomopathogenic nematode worm</name>
    <dbReference type="NCBI Taxonomy" id="37862"/>
    <lineage>
        <taxon>Eukaryota</taxon>
        <taxon>Metazoa</taxon>
        <taxon>Ecdysozoa</taxon>
        <taxon>Nematoda</taxon>
        <taxon>Chromadorea</taxon>
        <taxon>Rhabditida</taxon>
        <taxon>Rhabditina</taxon>
        <taxon>Rhabditomorpha</taxon>
        <taxon>Strongyloidea</taxon>
        <taxon>Heterorhabditidae</taxon>
        <taxon>Heterorhabditis</taxon>
    </lineage>
</organism>
<dbReference type="GO" id="GO:0005516">
    <property type="term" value="F:calmodulin binding"/>
    <property type="evidence" value="ECO:0007669"/>
    <property type="project" value="TreeGrafter"/>
</dbReference>
<dbReference type="Pfam" id="PF02197">
    <property type="entry name" value="RIIa"/>
    <property type="match status" value="1"/>
</dbReference>
<accession>A0A1I7WGG9</accession>
<dbReference type="InterPro" id="IPR047579">
    <property type="entry name" value="DD_CABYR_SP17"/>
</dbReference>
<feature type="domain" description="RIIa" evidence="3">
    <location>
        <begin position="11"/>
        <end position="48"/>
    </location>
</feature>
<protein>
    <submittedName>
        <fullName evidence="5">RIIa domain-containing protein</fullName>
    </submittedName>
</protein>
<sequence>MDSRSRYQVPDGLRPLLEALARETLRAQPNDVIRFAQLFFDELQHHRGSNPNTDIIRDPISYEMFRTDLQRRVSTFYLVDQLCIWRTTILAVPVPSIKQLLRYRQHFVDIASEKHVEKMKKEDNEAATKIQANIRQLILYIVLNLKLFNVFFWFRGFLTRKHLDGQGLLSPSRSRSSIHSSHSDVIDN</sequence>
<dbReference type="Gene3D" id="1.20.890.10">
    <property type="entry name" value="cAMP-dependent protein kinase regulatory subunit, dimerization-anchoring domain"/>
    <property type="match status" value="1"/>
</dbReference>
<keyword evidence="2" id="KW-1133">Transmembrane helix</keyword>
<dbReference type="CDD" id="cd12100">
    <property type="entry name" value="DD_CABYR_SP17"/>
    <property type="match status" value="1"/>
</dbReference>
<proteinExistence type="predicted"/>
<dbReference type="SMART" id="SM00394">
    <property type="entry name" value="RIIa"/>
    <property type="match status" value="1"/>
</dbReference>
<keyword evidence="4" id="KW-1185">Reference proteome</keyword>
<evidence type="ECO:0000313" key="5">
    <source>
        <dbReference type="WBParaSite" id="Hba_04085"/>
    </source>
</evidence>
<dbReference type="SUPFAM" id="SSF47391">
    <property type="entry name" value="Dimerization-anchoring domain of cAMP-dependent PK regulatory subunit"/>
    <property type="match status" value="1"/>
</dbReference>